<dbReference type="GO" id="GO:0046872">
    <property type="term" value="F:metal ion binding"/>
    <property type="evidence" value="ECO:0007669"/>
    <property type="project" value="UniProtKB-KW"/>
</dbReference>
<evidence type="ECO:0000256" key="3">
    <source>
        <dbReference type="ARBA" id="ARBA00022723"/>
    </source>
</evidence>
<evidence type="ECO:0000256" key="1">
    <source>
        <dbReference type="ARBA" id="ARBA00022448"/>
    </source>
</evidence>
<keyword evidence="5 6" id="KW-0408">Iron</keyword>
<dbReference type="EMBL" id="SHKW01000001">
    <property type="protein sequence ID" value="RZU42698.1"/>
    <property type="molecule type" value="Genomic_DNA"/>
</dbReference>
<gene>
    <name evidence="9" type="ORF">BDD14_4290</name>
</gene>
<dbReference type="GO" id="GO:0009055">
    <property type="term" value="F:electron transfer activity"/>
    <property type="evidence" value="ECO:0007669"/>
    <property type="project" value="InterPro"/>
</dbReference>
<keyword evidence="10" id="KW-1185">Reference proteome</keyword>
<comment type="caution">
    <text evidence="9">The sequence shown here is derived from an EMBL/GenBank/DDBJ whole genome shotgun (WGS) entry which is preliminary data.</text>
</comment>
<dbReference type="InterPro" id="IPR051811">
    <property type="entry name" value="Cytochrome_c550/c551-like"/>
</dbReference>
<dbReference type="GO" id="GO:0020037">
    <property type="term" value="F:heme binding"/>
    <property type="evidence" value="ECO:0007669"/>
    <property type="project" value="InterPro"/>
</dbReference>
<dbReference type="SUPFAM" id="SSF46626">
    <property type="entry name" value="Cytochrome c"/>
    <property type="match status" value="1"/>
</dbReference>
<dbReference type="InterPro" id="IPR036909">
    <property type="entry name" value="Cyt_c-like_dom_sf"/>
</dbReference>
<keyword evidence="7" id="KW-0732">Signal</keyword>
<keyword evidence="2 6" id="KW-0349">Heme</keyword>
<feature type="domain" description="Cytochrome c" evidence="8">
    <location>
        <begin position="34"/>
        <end position="111"/>
    </location>
</feature>
<dbReference type="PROSITE" id="PS51007">
    <property type="entry name" value="CYTC"/>
    <property type="match status" value="1"/>
</dbReference>
<evidence type="ECO:0000256" key="4">
    <source>
        <dbReference type="ARBA" id="ARBA00022982"/>
    </source>
</evidence>
<protein>
    <submittedName>
        <fullName evidence="9">Cbb3-type cytochrome c oxidase subunit III</fullName>
    </submittedName>
</protein>
<feature type="chain" id="PRO_5020890367" evidence="7">
    <location>
        <begin position="20"/>
        <end position="120"/>
    </location>
</feature>
<reference evidence="9 10" key="1">
    <citation type="submission" date="2019-02" db="EMBL/GenBank/DDBJ databases">
        <title>Genomic Encyclopedia of Archaeal and Bacterial Type Strains, Phase II (KMG-II): from individual species to whole genera.</title>
        <authorList>
            <person name="Goeker M."/>
        </authorList>
    </citation>
    <scope>NUCLEOTIDE SEQUENCE [LARGE SCALE GENOMIC DNA]</scope>
    <source>
        <strain evidence="9 10">DSM 18101</strain>
    </source>
</reference>
<evidence type="ECO:0000256" key="2">
    <source>
        <dbReference type="ARBA" id="ARBA00022617"/>
    </source>
</evidence>
<dbReference type="Pfam" id="PF13442">
    <property type="entry name" value="Cytochrome_CBB3"/>
    <property type="match status" value="1"/>
</dbReference>
<dbReference type="RefSeq" id="WP_130420692.1">
    <property type="nucleotide sequence ID" value="NZ_SHKW01000001.1"/>
</dbReference>
<organism evidence="9 10">
    <name type="scientific">Edaphobacter modestus</name>
    <dbReference type="NCBI Taxonomy" id="388466"/>
    <lineage>
        <taxon>Bacteria</taxon>
        <taxon>Pseudomonadati</taxon>
        <taxon>Acidobacteriota</taxon>
        <taxon>Terriglobia</taxon>
        <taxon>Terriglobales</taxon>
        <taxon>Acidobacteriaceae</taxon>
        <taxon>Edaphobacter</taxon>
    </lineage>
</organism>
<evidence type="ECO:0000256" key="6">
    <source>
        <dbReference type="PROSITE-ProRule" id="PRU00433"/>
    </source>
</evidence>
<keyword evidence="1" id="KW-0813">Transport</keyword>
<accession>A0A4Q7YY72</accession>
<dbReference type="InterPro" id="IPR009056">
    <property type="entry name" value="Cyt_c-like_dom"/>
</dbReference>
<evidence type="ECO:0000259" key="8">
    <source>
        <dbReference type="PROSITE" id="PS51007"/>
    </source>
</evidence>
<dbReference type="PANTHER" id="PTHR37823">
    <property type="entry name" value="CYTOCHROME C-553-LIKE"/>
    <property type="match status" value="1"/>
</dbReference>
<proteinExistence type="predicted"/>
<keyword evidence="3 6" id="KW-0479">Metal-binding</keyword>
<evidence type="ECO:0000256" key="7">
    <source>
        <dbReference type="SAM" id="SignalP"/>
    </source>
</evidence>
<dbReference type="Gene3D" id="1.10.760.10">
    <property type="entry name" value="Cytochrome c-like domain"/>
    <property type="match status" value="1"/>
</dbReference>
<feature type="signal peptide" evidence="7">
    <location>
        <begin position="1"/>
        <end position="19"/>
    </location>
</feature>
<dbReference type="OrthoDB" id="7933886at2"/>
<dbReference type="Proteomes" id="UP000292958">
    <property type="component" value="Unassembled WGS sequence"/>
</dbReference>
<evidence type="ECO:0000313" key="10">
    <source>
        <dbReference type="Proteomes" id="UP000292958"/>
    </source>
</evidence>
<evidence type="ECO:0000256" key="5">
    <source>
        <dbReference type="ARBA" id="ARBA00023004"/>
    </source>
</evidence>
<evidence type="ECO:0000313" key="9">
    <source>
        <dbReference type="EMBL" id="RZU42698.1"/>
    </source>
</evidence>
<dbReference type="PANTHER" id="PTHR37823:SF1">
    <property type="entry name" value="CYTOCHROME C-553-LIKE"/>
    <property type="match status" value="1"/>
</dbReference>
<sequence>MNPHPLPLLLLLCTPAAFCQQDPPATNSTKATSDPRLRGALAFTDNGCPQCHTIRHQGGTKGPDLSDVGRRLNSEQIRTQILKGGKQMPSFAQVIQTAEADDLVAYLHSLREDEKSEKKQ</sequence>
<name>A0A4Q7YY72_9BACT</name>
<dbReference type="AlphaFoldDB" id="A0A4Q7YY72"/>
<keyword evidence="4" id="KW-0249">Electron transport</keyword>